<dbReference type="PROSITE" id="PS51819">
    <property type="entry name" value="VOC"/>
    <property type="match status" value="1"/>
</dbReference>
<dbReference type="Pfam" id="PF00903">
    <property type="entry name" value="Glyoxalase"/>
    <property type="match status" value="1"/>
</dbReference>
<dbReference type="InterPro" id="IPR029068">
    <property type="entry name" value="Glyas_Bleomycin-R_OHBP_Dase"/>
</dbReference>
<evidence type="ECO:0000259" key="2">
    <source>
        <dbReference type="PROSITE" id="PS51819"/>
    </source>
</evidence>
<accession>A0A5M4AU02</accession>
<dbReference type="SUPFAM" id="SSF54593">
    <property type="entry name" value="Glyoxalase/Bleomycin resistance protein/Dihydroxybiphenyl dioxygenase"/>
    <property type="match status" value="1"/>
</dbReference>
<dbReference type="CDD" id="cd07251">
    <property type="entry name" value="VOC_like"/>
    <property type="match status" value="1"/>
</dbReference>
<dbReference type="InterPro" id="IPR037523">
    <property type="entry name" value="VOC_core"/>
</dbReference>
<keyword evidence="1" id="KW-0732">Signal</keyword>
<comment type="caution">
    <text evidence="3">The sequence shown here is derived from an EMBL/GenBank/DDBJ whole genome shotgun (WGS) entry which is preliminary data.</text>
</comment>
<dbReference type="Proteomes" id="UP000391834">
    <property type="component" value="Unassembled WGS sequence"/>
</dbReference>
<name>A0A5M4AU02_9BACT</name>
<evidence type="ECO:0000313" key="3">
    <source>
        <dbReference type="EMBL" id="GET31382.1"/>
    </source>
</evidence>
<feature type="signal peptide" evidence="1">
    <location>
        <begin position="1"/>
        <end position="19"/>
    </location>
</feature>
<sequence length="159" mass="18163">MKIIGLLSILILITTNSFGQNKNDIKMEQRITFMTLGVNDLKTSIDFYENKFGWKRSEMSNDNLILYQLNGIHIALYSREELAKDATIDSTGNGFKGFTISYNVWSEKDVDDLIKSLSDKGVKIVKEPQKVFWGGYSSYVADPDGNLWEIAFNPYLKKE</sequence>
<organism evidence="3 4">
    <name type="scientific">Prolixibacter bellariivorans</name>
    <dbReference type="NCBI Taxonomy" id="314319"/>
    <lineage>
        <taxon>Bacteria</taxon>
        <taxon>Pseudomonadati</taxon>
        <taxon>Bacteroidota</taxon>
        <taxon>Bacteroidia</taxon>
        <taxon>Marinilabiliales</taxon>
        <taxon>Prolixibacteraceae</taxon>
        <taxon>Prolixibacter</taxon>
    </lineage>
</organism>
<dbReference type="AlphaFoldDB" id="A0A5M4AU02"/>
<gene>
    <name evidence="3" type="ORF">PbJCM13498_02450</name>
</gene>
<keyword evidence="4" id="KW-1185">Reference proteome</keyword>
<evidence type="ECO:0000256" key="1">
    <source>
        <dbReference type="SAM" id="SignalP"/>
    </source>
</evidence>
<dbReference type="Gene3D" id="3.10.180.10">
    <property type="entry name" value="2,3-Dihydroxybiphenyl 1,2-Dioxygenase, domain 1"/>
    <property type="match status" value="1"/>
</dbReference>
<dbReference type="RefSeq" id="WP_199898634.1">
    <property type="nucleotide sequence ID" value="NZ_BLAX01000001.1"/>
</dbReference>
<reference evidence="3 4" key="1">
    <citation type="submission" date="2019-10" db="EMBL/GenBank/DDBJ databases">
        <title>Prolixibacter strains distinguished by the presence of nitrate reductase genes were adept at nitrate-dependent anaerobic corrosion of metallic iron and carbon steel.</title>
        <authorList>
            <person name="Iino T."/>
            <person name="Shono N."/>
            <person name="Ito K."/>
            <person name="Nakamura R."/>
            <person name="Sueoka K."/>
            <person name="Harayama S."/>
            <person name="Ohkuma M."/>
        </authorList>
    </citation>
    <scope>NUCLEOTIDE SEQUENCE [LARGE SCALE GENOMIC DNA]</scope>
    <source>
        <strain evidence="3 4">JCM 13498</strain>
    </source>
</reference>
<feature type="domain" description="VOC" evidence="2">
    <location>
        <begin position="30"/>
        <end position="153"/>
    </location>
</feature>
<dbReference type="PANTHER" id="PTHR36503">
    <property type="entry name" value="BLR2520 PROTEIN"/>
    <property type="match status" value="1"/>
</dbReference>
<evidence type="ECO:0000313" key="4">
    <source>
        <dbReference type="Proteomes" id="UP000391834"/>
    </source>
</evidence>
<protein>
    <submittedName>
        <fullName evidence="3">Glyoxalase</fullName>
    </submittedName>
</protein>
<dbReference type="InterPro" id="IPR004360">
    <property type="entry name" value="Glyas_Fos-R_dOase_dom"/>
</dbReference>
<dbReference type="EMBL" id="BLAX01000001">
    <property type="protein sequence ID" value="GET31382.1"/>
    <property type="molecule type" value="Genomic_DNA"/>
</dbReference>
<feature type="chain" id="PRO_5024371558" evidence="1">
    <location>
        <begin position="20"/>
        <end position="159"/>
    </location>
</feature>
<dbReference type="PANTHER" id="PTHR36503:SF1">
    <property type="entry name" value="BLR2520 PROTEIN"/>
    <property type="match status" value="1"/>
</dbReference>
<proteinExistence type="predicted"/>